<comment type="caution">
    <text evidence="1">The sequence shown here is derived from an EMBL/GenBank/DDBJ whole genome shotgun (WGS) entry which is preliminary data.</text>
</comment>
<name>A0A0F9IIF8_9ZZZZ</name>
<sequence length="112" mass="13482">MDADKNSSYEILYMLDRISEKFTKEIENLKKKLKLYENKPELRQCSLKFYKETLAPLFEQKEFISLSDISKNTTKKRNIIQNYISELSKYKFVNKIKNEEGDKRTKLLEKMI</sequence>
<dbReference type="AlphaFoldDB" id="A0A0F9IIF8"/>
<dbReference type="EMBL" id="LAZR01013967">
    <property type="protein sequence ID" value="KKM19524.1"/>
    <property type="molecule type" value="Genomic_DNA"/>
</dbReference>
<organism evidence="1">
    <name type="scientific">marine sediment metagenome</name>
    <dbReference type="NCBI Taxonomy" id="412755"/>
    <lineage>
        <taxon>unclassified sequences</taxon>
        <taxon>metagenomes</taxon>
        <taxon>ecological metagenomes</taxon>
    </lineage>
</organism>
<reference evidence="1" key="1">
    <citation type="journal article" date="2015" name="Nature">
        <title>Complex archaea that bridge the gap between prokaryotes and eukaryotes.</title>
        <authorList>
            <person name="Spang A."/>
            <person name="Saw J.H."/>
            <person name="Jorgensen S.L."/>
            <person name="Zaremba-Niedzwiedzka K."/>
            <person name="Martijn J."/>
            <person name="Lind A.E."/>
            <person name="van Eijk R."/>
            <person name="Schleper C."/>
            <person name="Guy L."/>
            <person name="Ettema T.J."/>
        </authorList>
    </citation>
    <scope>NUCLEOTIDE SEQUENCE</scope>
</reference>
<evidence type="ECO:0000313" key="1">
    <source>
        <dbReference type="EMBL" id="KKM19524.1"/>
    </source>
</evidence>
<accession>A0A0F9IIF8</accession>
<gene>
    <name evidence="1" type="ORF">LCGC14_1654790</name>
</gene>
<proteinExistence type="predicted"/>
<protein>
    <submittedName>
        <fullName evidence="1">Uncharacterized protein</fullName>
    </submittedName>
</protein>